<proteinExistence type="predicted"/>
<dbReference type="PANTHER" id="PTHR34301:SF8">
    <property type="entry name" value="ATPASE DOMAIN-CONTAINING PROTEIN"/>
    <property type="match status" value="1"/>
</dbReference>
<dbReference type="Proteomes" id="UP000826462">
    <property type="component" value="Chromosome 2"/>
</dbReference>
<gene>
    <name evidence="1" type="ORF">KZJ38_22710</name>
</gene>
<dbReference type="PANTHER" id="PTHR34301">
    <property type="entry name" value="DNA-BINDING PROTEIN-RELATED"/>
    <property type="match status" value="1"/>
</dbReference>
<evidence type="ECO:0000313" key="1">
    <source>
        <dbReference type="EMBL" id="QYD72535.1"/>
    </source>
</evidence>
<name>A0ABX8V099_9BURK</name>
<keyword evidence="2" id="KW-1185">Reference proteome</keyword>
<reference evidence="1 2" key="1">
    <citation type="submission" date="2021-07" db="EMBL/GenBank/DDBJ databases">
        <title>Paraburkholderia edwinii protects Aspergillus sp. from phenazines by acting as a toxin sponge.</title>
        <authorList>
            <person name="Dahlstrom K.M."/>
            <person name="Newman D.K."/>
        </authorList>
    </citation>
    <scope>NUCLEOTIDE SEQUENCE [LARGE SCALE GENOMIC DNA]</scope>
    <source>
        <strain evidence="1 2">Pe01</strain>
    </source>
</reference>
<accession>A0ABX8V099</accession>
<keyword evidence="1" id="KW-0547">Nucleotide-binding</keyword>
<protein>
    <submittedName>
        <fullName evidence="1">ATP-binding protein</fullName>
    </submittedName>
</protein>
<evidence type="ECO:0000313" key="2">
    <source>
        <dbReference type="Proteomes" id="UP000826462"/>
    </source>
</evidence>
<sequence length="377" mass="41608">MKLTELWHFPRPDLANAYLAALNSGILASLTIFAPRRTGKTVFLRQDLTPAAQQMGYHVVYADLWQTRQTPGAALLHALEAPAEPDTFAKKLKAKLAPSVKSLRGKAEIAGTSIEGAIELNDDKKRAATAAALRLDELLGELTRRKPVLLLVDEAQSLGRSEEGEDVARALRTSLTKYRDNLRVVFTGSSRTQLGHVFTDTRAPLYSAANPLQDFPLLDEAFVQFVAKRFTAATSRKLNEKKLQAAFAQFHRRPEPLLEVAITLMMQPRMSFDTAVALQLDKLAGAEGHETTWDGLSALERLLVREVAGNPLFRPFSREAMASFRKQLGIEALGATQVQRALGRLASNGVVVKSPRDAYEFENENFASWVRNMAGTP</sequence>
<organism evidence="1 2">
    <name type="scientific">Paraburkholderia edwinii</name>
    <dbReference type="NCBI Taxonomy" id="2861782"/>
    <lineage>
        <taxon>Bacteria</taxon>
        <taxon>Pseudomonadati</taxon>
        <taxon>Pseudomonadota</taxon>
        <taxon>Betaproteobacteria</taxon>
        <taxon>Burkholderiales</taxon>
        <taxon>Burkholderiaceae</taxon>
        <taxon>Paraburkholderia</taxon>
    </lineage>
</organism>
<dbReference type="InterPro" id="IPR027417">
    <property type="entry name" value="P-loop_NTPase"/>
</dbReference>
<keyword evidence="1" id="KW-0067">ATP-binding</keyword>
<dbReference type="GO" id="GO:0005524">
    <property type="term" value="F:ATP binding"/>
    <property type="evidence" value="ECO:0007669"/>
    <property type="project" value="UniProtKB-KW"/>
</dbReference>
<dbReference type="EMBL" id="CP080096">
    <property type="protein sequence ID" value="QYD72535.1"/>
    <property type="molecule type" value="Genomic_DNA"/>
</dbReference>
<dbReference type="RefSeq" id="WP_219801958.1">
    <property type="nucleotide sequence ID" value="NZ_CP080096.1"/>
</dbReference>
<dbReference type="SUPFAM" id="SSF52540">
    <property type="entry name" value="P-loop containing nucleoside triphosphate hydrolases"/>
    <property type="match status" value="1"/>
</dbReference>
<dbReference type="Gene3D" id="3.40.50.300">
    <property type="entry name" value="P-loop containing nucleotide triphosphate hydrolases"/>
    <property type="match status" value="1"/>
</dbReference>